<organism evidence="1">
    <name type="scientific">viral metagenome</name>
    <dbReference type="NCBI Taxonomy" id="1070528"/>
    <lineage>
        <taxon>unclassified sequences</taxon>
        <taxon>metagenomes</taxon>
        <taxon>organismal metagenomes</taxon>
    </lineage>
</organism>
<reference evidence="1" key="1">
    <citation type="journal article" date="2020" name="Nature">
        <title>Giant virus diversity and host interactions through global metagenomics.</title>
        <authorList>
            <person name="Schulz F."/>
            <person name="Roux S."/>
            <person name="Paez-Espino D."/>
            <person name="Jungbluth S."/>
            <person name="Walsh D.A."/>
            <person name="Denef V.J."/>
            <person name="McMahon K.D."/>
            <person name="Konstantinidis K.T."/>
            <person name="Eloe-Fadrosh E.A."/>
            <person name="Kyrpides N.C."/>
            <person name="Woyke T."/>
        </authorList>
    </citation>
    <scope>NUCLEOTIDE SEQUENCE</scope>
    <source>
        <strain evidence="1">GVMAG-M-3300018080-19</strain>
    </source>
</reference>
<proteinExistence type="predicted"/>
<protein>
    <submittedName>
        <fullName evidence="1">Uncharacterized protein</fullName>
    </submittedName>
</protein>
<dbReference type="AlphaFoldDB" id="A0A6C0BPT5"/>
<sequence>MQHYVDSIDKLPPLSNALAPGSNDYVLVRWRNLQGLTTQVTLFLPDTTRWSYVVIPPDAKLEECSLTRETR</sequence>
<accession>A0A6C0BPT5</accession>
<evidence type="ECO:0000313" key="1">
    <source>
        <dbReference type="EMBL" id="QHS93619.1"/>
    </source>
</evidence>
<name>A0A6C0BPT5_9ZZZZ</name>
<dbReference type="EMBL" id="MN739207">
    <property type="protein sequence ID" value="QHS93619.1"/>
    <property type="molecule type" value="Genomic_DNA"/>
</dbReference>